<evidence type="ECO:0000313" key="2">
    <source>
        <dbReference type="EMBL" id="PUE58591.1"/>
    </source>
</evidence>
<dbReference type="Pfam" id="PF12728">
    <property type="entry name" value="HTH_17"/>
    <property type="match status" value="1"/>
</dbReference>
<feature type="domain" description="Helix-turn-helix" evidence="1">
    <location>
        <begin position="30"/>
        <end position="75"/>
    </location>
</feature>
<dbReference type="InterPro" id="IPR041657">
    <property type="entry name" value="HTH_17"/>
</dbReference>
<dbReference type="SUPFAM" id="SSF46955">
    <property type="entry name" value="Putative DNA-binding domain"/>
    <property type="match status" value="1"/>
</dbReference>
<proteinExistence type="predicted"/>
<dbReference type="Proteomes" id="UP000251341">
    <property type="component" value="Unassembled WGS sequence"/>
</dbReference>
<protein>
    <recommendedName>
        <fullName evidence="1">Helix-turn-helix domain-containing protein</fullName>
    </recommendedName>
</protein>
<comment type="caution">
    <text evidence="2">The sequence shown here is derived from an EMBL/GenBank/DDBJ whole genome shotgun (WGS) entry which is preliminary data.</text>
</comment>
<dbReference type="AlphaFoldDB" id="A0A315EMV9"/>
<dbReference type="EMBL" id="NESP01000001">
    <property type="protein sequence ID" value="PUE58591.1"/>
    <property type="molecule type" value="Genomic_DNA"/>
</dbReference>
<name>A0A315EMV9_9BURK</name>
<dbReference type="InterPro" id="IPR009061">
    <property type="entry name" value="DNA-bd_dom_put_sf"/>
</dbReference>
<evidence type="ECO:0000259" key="1">
    <source>
        <dbReference type="Pfam" id="PF12728"/>
    </source>
</evidence>
<dbReference type="RefSeq" id="WP_108401651.1">
    <property type="nucleotide sequence ID" value="NZ_NESP01000001.1"/>
</dbReference>
<reference evidence="2 3" key="1">
    <citation type="submission" date="2017-04" db="EMBL/GenBank/DDBJ databases">
        <title>Unexpected and diverse lifestyles within the genus Limnohabitans.</title>
        <authorList>
            <person name="Kasalicky V."/>
            <person name="Mehrshad M."/>
            <person name="Andrei S.-A."/>
            <person name="Salcher M."/>
            <person name="Kratochvilova H."/>
            <person name="Simek K."/>
            <person name="Ghai R."/>
        </authorList>
    </citation>
    <scope>NUCLEOTIDE SEQUENCE [LARGE SCALE GENOMIC DNA]</scope>
    <source>
        <strain evidence="2 3">MWH-C5</strain>
    </source>
</reference>
<keyword evidence="3" id="KW-1185">Reference proteome</keyword>
<accession>A0A315EMV9</accession>
<sequence length="90" mass="10074">MRSATPARTGRTSPLGIPGQEALPAERMVFTEADLASRWGMSPKTLQRWRTEGRGPHYLKLGKRVTYTVNAIEAYENFVQHISTSQRVAS</sequence>
<organism evidence="2 3">
    <name type="scientific">Limnohabitans curvus</name>
    <dbReference type="NCBI Taxonomy" id="323423"/>
    <lineage>
        <taxon>Bacteria</taxon>
        <taxon>Pseudomonadati</taxon>
        <taxon>Pseudomonadota</taxon>
        <taxon>Betaproteobacteria</taxon>
        <taxon>Burkholderiales</taxon>
        <taxon>Comamonadaceae</taxon>
        <taxon>Limnohabitans</taxon>
    </lineage>
</organism>
<gene>
    <name evidence="2" type="ORF">B9Z44_02655</name>
</gene>
<evidence type="ECO:0000313" key="3">
    <source>
        <dbReference type="Proteomes" id="UP000251341"/>
    </source>
</evidence>